<dbReference type="SUPFAM" id="SSF54690">
    <property type="entry name" value="Molybdopterin synthase subunit MoaE"/>
    <property type="match status" value="1"/>
</dbReference>
<evidence type="ECO:0000313" key="2">
    <source>
        <dbReference type="Proteomes" id="UP000001068"/>
    </source>
</evidence>
<dbReference type="Proteomes" id="UP000001068">
    <property type="component" value="Chromosome"/>
</dbReference>
<dbReference type="STRING" id="765177.Desmu_0974"/>
<dbReference type="CDD" id="cd00756">
    <property type="entry name" value="MoaE"/>
    <property type="match status" value="1"/>
</dbReference>
<dbReference type="GO" id="GO:0006777">
    <property type="term" value="P:Mo-molybdopterin cofactor biosynthetic process"/>
    <property type="evidence" value="ECO:0007669"/>
    <property type="project" value="InterPro"/>
</dbReference>
<gene>
    <name evidence="1" type="ordered locus">Desmu_0974</name>
</gene>
<sequence>MCLVDVRLLDSGENVSLDGILEKLRSLAKGKGAGAFSAFIGLVKGSVNGVVVDELVYTAINDVALRKLEEIARDICVKYSLDAIAIYHRLGALKPGDTTIYIVALGVSRRNTNPAVSEALERVKKETPIFKLEKRSDGEYWVVGDGVRYRRASRGS</sequence>
<dbReference type="GeneID" id="10153674"/>
<reference evidence="1 2" key="2">
    <citation type="journal article" date="2011" name="Stand. Genomic Sci.">
        <title>Complete genome sequence of Desulfurococcus mucosus type strain (O7/1).</title>
        <authorList>
            <person name="Wirth R."/>
            <person name="Chertkov O."/>
            <person name="Held B."/>
            <person name="Lapidus A."/>
            <person name="Nolan M."/>
            <person name="Lucas S."/>
            <person name="Hammon N."/>
            <person name="Deshpande S."/>
            <person name="Cheng J.F."/>
            <person name="Tapia R."/>
            <person name="Han C."/>
            <person name="Goodwin L."/>
            <person name="Pitluck S."/>
            <person name="Liolios K."/>
            <person name="Ioanna P."/>
            <person name="Ivanova N."/>
            <person name="Mavromatis K."/>
            <person name="Mikhailova N."/>
            <person name="Pati A."/>
            <person name="Chen A."/>
            <person name="Palaniappan K."/>
            <person name="Land M."/>
            <person name="Hauser L."/>
            <person name="Chang Y.J."/>
            <person name="Jeffries C.D."/>
            <person name="Bilek Y."/>
            <person name="Hader T."/>
            <person name="Rohde M."/>
            <person name="Spring S."/>
            <person name="Sikorski J."/>
            <person name="Goker M."/>
            <person name="Woyke T."/>
            <person name="Bristow J."/>
            <person name="Eisen J.A."/>
            <person name="Markowitz V."/>
            <person name="Hugenholtz P."/>
            <person name="Kyrpides N.C."/>
            <person name="Klenk H.P."/>
        </authorList>
    </citation>
    <scope>NUCLEOTIDE SEQUENCE [LARGE SCALE GENOMIC DNA]</scope>
    <source>
        <strain evidence="2">ATCC 35584 / DSM 2162 / JCM 9187 / O7/1</strain>
    </source>
</reference>
<dbReference type="AlphaFoldDB" id="E8R9V1"/>
<dbReference type="Gene3D" id="3.90.1170.40">
    <property type="entry name" value="Molybdopterin biosynthesis MoaE subunit"/>
    <property type="match status" value="1"/>
</dbReference>
<proteinExistence type="predicted"/>
<dbReference type="OrthoDB" id="45235at2157"/>
<dbReference type="InterPro" id="IPR036563">
    <property type="entry name" value="MoaE_sf"/>
</dbReference>
<dbReference type="InterPro" id="IPR003448">
    <property type="entry name" value="Mopterin_biosynth_MoaE"/>
</dbReference>
<organism evidence="1 2">
    <name type="scientific">Desulfurococcus mucosus (strain ATCC 35584 / DSM 2162 / JCM 9187 / O7/1)</name>
    <dbReference type="NCBI Taxonomy" id="765177"/>
    <lineage>
        <taxon>Archaea</taxon>
        <taxon>Thermoproteota</taxon>
        <taxon>Thermoprotei</taxon>
        <taxon>Desulfurococcales</taxon>
        <taxon>Desulfurococcaceae</taxon>
        <taxon>Desulfurococcus</taxon>
    </lineage>
</organism>
<dbReference type="EMBL" id="CP002363">
    <property type="protein sequence ID" value="ADV65277.1"/>
    <property type="molecule type" value="Genomic_DNA"/>
</dbReference>
<evidence type="ECO:0000313" key="1">
    <source>
        <dbReference type="EMBL" id="ADV65277.1"/>
    </source>
</evidence>
<accession>E8R9V1</accession>
<reference evidence="2" key="1">
    <citation type="submission" date="2010-11" db="EMBL/GenBank/DDBJ databases">
        <title>The complete genome of Desulfurococcus mucosus DSM 2162.</title>
        <authorList>
            <consortium name="US DOE Joint Genome Institute (JGI-PGF)"/>
            <person name="Lucas S."/>
            <person name="Copeland A."/>
            <person name="Lapidus A."/>
            <person name="Bruce D."/>
            <person name="Goodwin L."/>
            <person name="Pitluck S."/>
            <person name="Kyrpides N."/>
            <person name="Mavromatis K."/>
            <person name="Pagani I."/>
            <person name="Ivanova N."/>
            <person name="Ovchinnikova G."/>
            <person name="Chertkov O."/>
            <person name="Held B."/>
            <person name="Brettin T."/>
            <person name="Detter J.C."/>
            <person name="Tapia R."/>
            <person name="Han C."/>
            <person name="Land M."/>
            <person name="Hauser L."/>
            <person name="Markowitz V."/>
            <person name="Cheng J.-F."/>
            <person name="Hugenholtz P."/>
            <person name="Woyke T."/>
            <person name="Wu D."/>
            <person name="Wirth R."/>
            <person name="Bilek Y."/>
            <person name="Hader T."/>
            <person name="Klenk H.-P."/>
            <person name="Eisen J.A."/>
        </authorList>
    </citation>
    <scope>NUCLEOTIDE SEQUENCE [LARGE SCALE GENOMIC DNA]</scope>
    <source>
        <strain evidence="2">ATCC 35584 / DSM 2162 / JCM 9187 / O7/1</strain>
    </source>
</reference>
<dbReference type="eggNOG" id="arCOG00534">
    <property type="taxonomic scope" value="Archaea"/>
</dbReference>
<name>E8R9V1_DESM0</name>
<dbReference type="Pfam" id="PF02391">
    <property type="entry name" value="MoaE"/>
    <property type="match status" value="1"/>
</dbReference>
<protein>
    <submittedName>
        <fullName evidence="1">Molybdopterin biosynthesis MoaE protein</fullName>
    </submittedName>
</protein>
<dbReference type="PANTHER" id="PTHR23404">
    <property type="entry name" value="MOLYBDOPTERIN SYNTHASE RELATED"/>
    <property type="match status" value="1"/>
</dbReference>
<dbReference type="HOGENOM" id="CLU_089568_2_2_2"/>
<keyword evidence="2" id="KW-1185">Reference proteome</keyword>
<dbReference type="RefSeq" id="WP_013562499.1">
    <property type="nucleotide sequence ID" value="NC_014961.1"/>
</dbReference>
<dbReference type="KEGG" id="dmu:Desmu_0974"/>